<gene>
    <name evidence="8" type="ORF">NIES593_05715</name>
</gene>
<evidence type="ECO:0000256" key="1">
    <source>
        <dbReference type="ARBA" id="ARBA00001974"/>
    </source>
</evidence>
<protein>
    <submittedName>
        <fullName evidence="8">Pyridine nucleotide-disulfide oxidoreductase</fullName>
    </submittedName>
</protein>
<keyword evidence="3" id="KW-0285">Flavoprotein</keyword>
<evidence type="ECO:0000259" key="7">
    <source>
        <dbReference type="Pfam" id="PF07992"/>
    </source>
</evidence>
<dbReference type="Gene3D" id="3.50.50.100">
    <property type="match status" value="1"/>
</dbReference>
<accession>A0A1U7HNS9</accession>
<dbReference type="InterPro" id="IPR036188">
    <property type="entry name" value="FAD/NAD-bd_sf"/>
</dbReference>
<dbReference type="PRINTS" id="PR00469">
    <property type="entry name" value="PNDRDTASEII"/>
</dbReference>
<keyword evidence="6" id="KW-0472">Membrane</keyword>
<dbReference type="SUPFAM" id="SSF51905">
    <property type="entry name" value="FAD/NAD(P)-binding domain"/>
    <property type="match status" value="1"/>
</dbReference>
<dbReference type="OrthoDB" id="9781621at2"/>
<evidence type="ECO:0000256" key="3">
    <source>
        <dbReference type="ARBA" id="ARBA00022630"/>
    </source>
</evidence>
<proteinExistence type="inferred from homology"/>
<evidence type="ECO:0000256" key="2">
    <source>
        <dbReference type="ARBA" id="ARBA00005272"/>
    </source>
</evidence>
<evidence type="ECO:0000313" key="8">
    <source>
        <dbReference type="EMBL" id="OKH25253.1"/>
    </source>
</evidence>
<name>A0A1U7HNS9_9CYAN</name>
<comment type="similarity">
    <text evidence="2">Belongs to the NADH dehydrogenase family.</text>
</comment>
<dbReference type="InterPro" id="IPR023753">
    <property type="entry name" value="FAD/NAD-binding_dom"/>
</dbReference>
<dbReference type="Pfam" id="PF07992">
    <property type="entry name" value="Pyr_redox_2"/>
    <property type="match status" value="1"/>
</dbReference>
<dbReference type="AlphaFoldDB" id="A0A1U7HNS9"/>
<comment type="cofactor">
    <cofactor evidence="1">
        <name>FAD</name>
        <dbReference type="ChEBI" id="CHEBI:57692"/>
    </cofactor>
</comment>
<feature type="transmembrane region" description="Helical" evidence="6">
    <location>
        <begin position="12"/>
        <end position="36"/>
    </location>
</feature>
<dbReference type="PANTHER" id="PTHR42913:SF4">
    <property type="entry name" value="ALTERNATIVE NAD(P)H-UBIQUINONE OXIDOREDUCTASE C1, CHLOROPLASTIC_MITOCHONDRIAL"/>
    <property type="match status" value="1"/>
</dbReference>
<dbReference type="Proteomes" id="UP000186868">
    <property type="component" value="Unassembled WGS sequence"/>
</dbReference>
<dbReference type="GO" id="GO:0019646">
    <property type="term" value="P:aerobic electron transport chain"/>
    <property type="evidence" value="ECO:0007669"/>
    <property type="project" value="TreeGrafter"/>
</dbReference>
<keyword evidence="4" id="KW-0274">FAD</keyword>
<dbReference type="GO" id="GO:0003955">
    <property type="term" value="F:NAD(P)H dehydrogenase (quinone) activity"/>
    <property type="evidence" value="ECO:0007669"/>
    <property type="project" value="TreeGrafter"/>
</dbReference>
<evidence type="ECO:0000256" key="5">
    <source>
        <dbReference type="ARBA" id="ARBA00023002"/>
    </source>
</evidence>
<keyword evidence="6" id="KW-0812">Transmembrane</keyword>
<organism evidence="8 9">
    <name type="scientific">Hydrococcus rivularis NIES-593</name>
    <dbReference type="NCBI Taxonomy" id="1921803"/>
    <lineage>
        <taxon>Bacteria</taxon>
        <taxon>Bacillati</taxon>
        <taxon>Cyanobacteriota</taxon>
        <taxon>Cyanophyceae</taxon>
        <taxon>Pleurocapsales</taxon>
        <taxon>Hydrococcaceae</taxon>
        <taxon>Hydrococcus</taxon>
    </lineage>
</organism>
<comment type="caution">
    <text evidence="8">The sequence shown here is derived from an EMBL/GenBank/DDBJ whole genome shotgun (WGS) entry which is preliminary data.</text>
</comment>
<evidence type="ECO:0000256" key="4">
    <source>
        <dbReference type="ARBA" id="ARBA00022827"/>
    </source>
</evidence>
<reference evidence="8 9" key="1">
    <citation type="submission" date="2016-11" db="EMBL/GenBank/DDBJ databases">
        <title>Draft Genome Sequences of Nine Cyanobacterial Strains from Diverse Habitats.</title>
        <authorList>
            <person name="Zhu T."/>
            <person name="Hou S."/>
            <person name="Lu X."/>
            <person name="Hess W.R."/>
        </authorList>
    </citation>
    <scope>NUCLEOTIDE SEQUENCE [LARGE SCALE GENOMIC DNA]</scope>
    <source>
        <strain evidence="8 9">NIES-593</strain>
    </source>
</reference>
<dbReference type="PRINTS" id="PR00368">
    <property type="entry name" value="FADPNR"/>
</dbReference>
<dbReference type="RefSeq" id="WP_073598661.1">
    <property type="nucleotide sequence ID" value="NZ_MRCB01000004.1"/>
</dbReference>
<dbReference type="InterPro" id="IPR051169">
    <property type="entry name" value="NADH-Q_oxidoreductase"/>
</dbReference>
<keyword evidence="6" id="KW-1133">Transmembrane helix</keyword>
<keyword evidence="9" id="KW-1185">Reference proteome</keyword>
<keyword evidence="5" id="KW-0560">Oxidoreductase</keyword>
<sequence length="414" mass="45945">MRDKVKPTIANPIRICILGGGFGGLYTALYLSRFAWVRAGKCKMILVEQNDRFLFTPLLYELITGELQPWEIAPSYQKLLGGTEIAFYQQTIRGVDLKTRQVVLDDGAELAYDYLVLAVGTQNRWANIPGVQTHALTFRTLADVERLEARLKILEASDRQRLRLAAIGGGANGVELACKLADRLGKRGQVHLIERGEEILKNFPSGVRKAAYRALRSRNIKIARLTEVTAIEADSMTVVRDGKTVVLPVDLVLWTAGTQARDWIARLDCPKSDRGKLLIHPSLQLVDYPEVFALGDLADVGNGSQPVPATAQAAYQQASRAAKNLAAALQGKRLQPFRYLHLGDMLTLGKGAAVVSSSFLNLEGKLAAAIRRLVYIQRLPTLRHRLLVFKHLLVRVALGILDRLKRLLTCRRSR</sequence>
<feature type="domain" description="FAD/NAD(P)-binding" evidence="7">
    <location>
        <begin position="14"/>
        <end position="318"/>
    </location>
</feature>
<dbReference type="EMBL" id="MRCB01000004">
    <property type="protein sequence ID" value="OKH25253.1"/>
    <property type="molecule type" value="Genomic_DNA"/>
</dbReference>
<evidence type="ECO:0000256" key="6">
    <source>
        <dbReference type="SAM" id="Phobius"/>
    </source>
</evidence>
<dbReference type="STRING" id="1921803.NIES593_05715"/>
<dbReference type="PANTHER" id="PTHR42913">
    <property type="entry name" value="APOPTOSIS-INDUCING FACTOR 1"/>
    <property type="match status" value="1"/>
</dbReference>
<evidence type="ECO:0000313" key="9">
    <source>
        <dbReference type="Proteomes" id="UP000186868"/>
    </source>
</evidence>